<dbReference type="EMBL" id="JABBWM010000100">
    <property type="protein sequence ID" value="KAG2090921.1"/>
    <property type="molecule type" value="Genomic_DNA"/>
</dbReference>
<keyword evidence="3" id="KW-1185">Reference proteome</keyword>
<evidence type="ECO:0000313" key="2">
    <source>
        <dbReference type="EMBL" id="KAG2090921.1"/>
    </source>
</evidence>
<evidence type="ECO:0000313" key="1">
    <source>
        <dbReference type="EMBL" id="KAG2090919.1"/>
    </source>
</evidence>
<accession>A0A9P7EVS3</accession>
<dbReference type="EMBL" id="JABBWM010000100">
    <property type="protein sequence ID" value="KAG2090919.1"/>
    <property type="molecule type" value="Genomic_DNA"/>
</dbReference>
<dbReference type="RefSeq" id="XP_041286372.1">
    <property type="nucleotide sequence ID" value="XM_041434367.1"/>
</dbReference>
<evidence type="ECO:0000313" key="3">
    <source>
        <dbReference type="Proteomes" id="UP000823399"/>
    </source>
</evidence>
<comment type="caution">
    <text evidence="1">The sequence shown here is derived from an EMBL/GenBank/DDBJ whole genome shotgun (WGS) entry which is preliminary data.</text>
</comment>
<name>A0A9P7EVS3_9AGAM</name>
<organism evidence="1 3">
    <name type="scientific">Suillus discolor</name>
    <dbReference type="NCBI Taxonomy" id="1912936"/>
    <lineage>
        <taxon>Eukaryota</taxon>
        <taxon>Fungi</taxon>
        <taxon>Dikarya</taxon>
        <taxon>Basidiomycota</taxon>
        <taxon>Agaricomycotina</taxon>
        <taxon>Agaricomycetes</taxon>
        <taxon>Agaricomycetidae</taxon>
        <taxon>Boletales</taxon>
        <taxon>Suillineae</taxon>
        <taxon>Suillaceae</taxon>
        <taxon>Suillus</taxon>
    </lineage>
</organism>
<dbReference type="OrthoDB" id="515401at2759"/>
<dbReference type="GeneID" id="64696626"/>
<gene>
    <name evidence="1" type="ORF">F5147DRAFT_658060</name>
    <name evidence="2" type="ORF">F5147DRAFT_658062</name>
</gene>
<protein>
    <submittedName>
        <fullName evidence="1">Uncharacterized protein</fullName>
    </submittedName>
</protein>
<reference evidence="1" key="1">
    <citation type="journal article" date="2020" name="New Phytol.">
        <title>Comparative genomics reveals dynamic genome evolution in host specialist ectomycorrhizal fungi.</title>
        <authorList>
            <person name="Lofgren L.A."/>
            <person name="Nguyen N.H."/>
            <person name="Vilgalys R."/>
            <person name="Ruytinx J."/>
            <person name="Liao H.L."/>
            <person name="Branco S."/>
            <person name="Kuo A."/>
            <person name="LaButti K."/>
            <person name="Lipzen A."/>
            <person name="Andreopoulos W."/>
            <person name="Pangilinan J."/>
            <person name="Riley R."/>
            <person name="Hundley H."/>
            <person name="Na H."/>
            <person name="Barry K."/>
            <person name="Grigoriev I.V."/>
            <person name="Stajich J.E."/>
            <person name="Kennedy P.G."/>
        </authorList>
    </citation>
    <scope>NUCLEOTIDE SEQUENCE</scope>
    <source>
        <strain evidence="1">FC423</strain>
    </source>
</reference>
<sequence>MYFRGMYYNCDRGKESKETGILCSLLHENNKSIIMDLYSPQIQLIDACQIGIVHCYSNIRSPIDHGGVKSLLLAETESPTKTQKVCTKVASYLEQGQHLKNLSWQLCHYWLMPTMQCKCKFEHVAIAVLKQNEVPLKNLPWPTQESHTIVARPYKMQLQLSLNSALGLTWWDRAFAREGIG</sequence>
<proteinExistence type="predicted"/>
<dbReference type="AlphaFoldDB" id="A0A9P7EVS3"/>
<dbReference type="Proteomes" id="UP000823399">
    <property type="component" value="Unassembled WGS sequence"/>
</dbReference>